<evidence type="ECO:0000256" key="10">
    <source>
        <dbReference type="RuleBase" id="RU367009"/>
    </source>
</evidence>
<reference evidence="11" key="1">
    <citation type="submission" date="2022-10" db="EMBL/GenBank/DDBJ databases">
        <title>Tapping the CABI collections for fungal endophytes: first genome assemblies for Collariella, Neodidymelliopsis, Ascochyta clinopodiicola, Didymella pomorum, Didymosphaeria variabile, Neocosmospora piperis and Neocucurbitaria cava.</title>
        <authorList>
            <person name="Hill R."/>
        </authorList>
    </citation>
    <scope>NUCLEOTIDE SEQUENCE</scope>
    <source>
        <strain evidence="11">IMI 355091</strain>
    </source>
</reference>
<accession>A0A9W8YYG4</accession>
<dbReference type="EC" id="4.2.2.2" evidence="10"/>
<keyword evidence="7 10" id="KW-0106">Calcium</keyword>
<dbReference type="AlphaFoldDB" id="A0A9W8YYG4"/>
<sequence>MLSLGKIISIAVLFLPAVLACNGYTGGLPTPTSTKTNSKVITVAAGQTFDCGWAKYDRGSGACNDQAEGGDADAVFLLKKGATLKNCIIGKNQAEVCEDAITVKNDASGDQTWIIGGGAYKAADKVVQHNGCGTVNIINFYVNDYGKLYRSCGNCSKQCKRNVYIEGVTAVNGGELAGINSNYGDTATIKNACYDTKTPCQMYNGCAGGCEPTKSGTCSG</sequence>
<evidence type="ECO:0000313" key="12">
    <source>
        <dbReference type="Proteomes" id="UP001140510"/>
    </source>
</evidence>
<evidence type="ECO:0000256" key="5">
    <source>
        <dbReference type="ARBA" id="ARBA00022525"/>
    </source>
</evidence>
<dbReference type="PROSITE" id="PS51257">
    <property type="entry name" value="PROKAR_LIPOPROTEIN"/>
    <property type="match status" value="1"/>
</dbReference>
<keyword evidence="5 10" id="KW-0964">Secreted</keyword>
<keyword evidence="8 10" id="KW-0456">Lyase</keyword>
<dbReference type="PANTHER" id="PTHR33407">
    <property type="entry name" value="PECTATE LYASE F-RELATED"/>
    <property type="match status" value="1"/>
</dbReference>
<comment type="function">
    <text evidence="9 10">Pectinolytic enzyme consist of four classes of enzymes: pectin lyase, polygalacturonase, pectin methylesterase and rhamnogalacturonase. Among pectinolytic enzymes, pectin lyase is the most important in depolymerization of pectin, since it cleaves internal glycosidic bonds of highly methylated pectins. Favors pectate, the anion, over pectin, the methyl ester.</text>
</comment>
<evidence type="ECO:0000256" key="2">
    <source>
        <dbReference type="ARBA" id="ARBA00001913"/>
    </source>
</evidence>
<dbReference type="SUPFAM" id="SSF51126">
    <property type="entry name" value="Pectin lyase-like"/>
    <property type="match status" value="1"/>
</dbReference>
<name>A0A9W8YYG4_9PLEO</name>
<feature type="chain" id="PRO_5041011516" description="Pectate lyase" evidence="10">
    <location>
        <begin position="21"/>
        <end position="220"/>
    </location>
</feature>
<dbReference type="InterPro" id="IPR011050">
    <property type="entry name" value="Pectin_lyase_fold/virulence"/>
</dbReference>
<evidence type="ECO:0000256" key="1">
    <source>
        <dbReference type="ARBA" id="ARBA00000695"/>
    </source>
</evidence>
<evidence type="ECO:0000256" key="4">
    <source>
        <dbReference type="ARBA" id="ARBA00006463"/>
    </source>
</evidence>
<dbReference type="GO" id="GO:0005576">
    <property type="term" value="C:extracellular region"/>
    <property type="evidence" value="ECO:0007669"/>
    <property type="project" value="UniProtKB-SubCell"/>
</dbReference>
<evidence type="ECO:0000256" key="8">
    <source>
        <dbReference type="ARBA" id="ARBA00023239"/>
    </source>
</evidence>
<comment type="caution">
    <text evidence="11">The sequence shown here is derived from an EMBL/GenBank/DDBJ whole genome shotgun (WGS) entry which is preliminary data.</text>
</comment>
<dbReference type="InterPro" id="IPR004898">
    <property type="entry name" value="Pectate_lyase_PlyH/PlyE-like"/>
</dbReference>
<comment type="subcellular location">
    <subcellularLocation>
        <location evidence="3 10">Secreted</location>
    </subcellularLocation>
</comment>
<evidence type="ECO:0000256" key="7">
    <source>
        <dbReference type="ARBA" id="ARBA00022837"/>
    </source>
</evidence>
<evidence type="ECO:0000256" key="3">
    <source>
        <dbReference type="ARBA" id="ARBA00004613"/>
    </source>
</evidence>
<comment type="cofactor">
    <cofactor evidence="2 10">
        <name>Ca(2+)</name>
        <dbReference type="ChEBI" id="CHEBI:29108"/>
    </cofactor>
</comment>
<comment type="similarity">
    <text evidence="4 10">Belongs to the polysaccharide lyase 3 family.</text>
</comment>
<dbReference type="Proteomes" id="UP001140510">
    <property type="component" value="Unassembled WGS sequence"/>
</dbReference>
<comment type="catalytic activity">
    <reaction evidence="1 10">
        <text>Eliminative cleavage of (1-&gt;4)-alpha-D-galacturonan to give oligosaccharides with 4-deoxy-alpha-D-galact-4-enuronosyl groups at their non-reducing ends.</text>
        <dbReference type="EC" id="4.2.2.2"/>
    </reaction>
</comment>
<dbReference type="GO" id="GO:0045490">
    <property type="term" value="P:pectin catabolic process"/>
    <property type="evidence" value="ECO:0007669"/>
    <property type="project" value="TreeGrafter"/>
</dbReference>
<gene>
    <name evidence="11" type="ORF">N0V91_010881</name>
</gene>
<dbReference type="Pfam" id="PF03211">
    <property type="entry name" value="Pectate_lyase"/>
    <property type="match status" value="1"/>
</dbReference>
<dbReference type="Gene3D" id="2.160.20.10">
    <property type="entry name" value="Single-stranded right-handed beta-helix, Pectin lyase-like"/>
    <property type="match status" value="2"/>
</dbReference>
<keyword evidence="12" id="KW-1185">Reference proteome</keyword>
<dbReference type="GO" id="GO:0030570">
    <property type="term" value="F:pectate lyase activity"/>
    <property type="evidence" value="ECO:0007669"/>
    <property type="project" value="UniProtKB-UniRule"/>
</dbReference>
<evidence type="ECO:0000313" key="11">
    <source>
        <dbReference type="EMBL" id="KAJ4395402.1"/>
    </source>
</evidence>
<proteinExistence type="inferred from homology"/>
<dbReference type="EMBL" id="JAPEVA010000160">
    <property type="protein sequence ID" value="KAJ4395402.1"/>
    <property type="molecule type" value="Genomic_DNA"/>
</dbReference>
<keyword evidence="6 10" id="KW-0732">Signal</keyword>
<evidence type="ECO:0000256" key="6">
    <source>
        <dbReference type="ARBA" id="ARBA00022729"/>
    </source>
</evidence>
<evidence type="ECO:0000256" key="9">
    <source>
        <dbReference type="ARBA" id="ARBA00025679"/>
    </source>
</evidence>
<dbReference type="PANTHER" id="PTHR33407:SF9">
    <property type="entry name" value="PECTATE LYASE F-RELATED"/>
    <property type="match status" value="1"/>
</dbReference>
<organism evidence="11 12">
    <name type="scientific">Didymella pomorum</name>
    <dbReference type="NCBI Taxonomy" id="749634"/>
    <lineage>
        <taxon>Eukaryota</taxon>
        <taxon>Fungi</taxon>
        <taxon>Dikarya</taxon>
        <taxon>Ascomycota</taxon>
        <taxon>Pezizomycotina</taxon>
        <taxon>Dothideomycetes</taxon>
        <taxon>Pleosporomycetidae</taxon>
        <taxon>Pleosporales</taxon>
        <taxon>Pleosporineae</taxon>
        <taxon>Didymellaceae</taxon>
        <taxon>Didymella</taxon>
    </lineage>
</organism>
<feature type="signal peptide" evidence="10">
    <location>
        <begin position="1"/>
        <end position="20"/>
    </location>
</feature>
<protein>
    <recommendedName>
        <fullName evidence="10">Pectate lyase</fullName>
        <ecNumber evidence="10">4.2.2.2</ecNumber>
    </recommendedName>
</protein>
<dbReference type="InterPro" id="IPR012334">
    <property type="entry name" value="Pectin_lyas_fold"/>
</dbReference>
<dbReference type="OrthoDB" id="441042at2759"/>